<dbReference type="Pfam" id="PF22025">
    <property type="entry name" value="ThiI_fer"/>
    <property type="match status" value="1"/>
</dbReference>
<protein>
    <recommendedName>
        <fullName evidence="9">Probable tRNA sulfurtransferase</fullName>
        <ecNumber evidence="9">2.8.1.4</ecNumber>
    </recommendedName>
    <alternativeName>
        <fullName evidence="9">Sulfur carrier protein ThiS sulfurtransferase</fullName>
    </alternativeName>
    <alternativeName>
        <fullName evidence="9">Thiamine biosynthesis protein ThiI</fullName>
    </alternativeName>
    <alternativeName>
        <fullName evidence="9">tRNA 4-thiouridine synthase</fullName>
    </alternativeName>
</protein>
<feature type="binding site" evidence="9">
    <location>
        <position position="290"/>
    </location>
    <ligand>
        <name>ATP</name>
        <dbReference type="ChEBI" id="CHEBI:30616"/>
    </ligand>
</feature>
<evidence type="ECO:0000259" key="10">
    <source>
        <dbReference type="PROSITE" id="PS51165"/>
    </source>
</evidence>
<dbReference type="GO" id="GO:0002937">
    <property type="term" value="P:tRNA 4-thiouridine biosynthesis"/>
    <property type="evidence" value="ECO:0007669"/>
    <property type="project" value="TreeGrafter"/>
</dbReference>
<keyword evidence="6 9" id="KW-0067">ATP-binding</keyword>
<feature type="binding site" evidence="9">
    <location>
        <begin position="180"/>
        <end position="181"/>
    </location>
    <ligand>
        <name>ATP</name>
        <dbReference type="ChEBI" id="CHEBI:30616"/>
    </ligand>
</feature>
<dbReference type="Gene3D" id="3.40.50.620">
    <property type="entry name" value="HUPs"/>
    <property type="match status" value="1"/>
</dbReference>
<comment type="function">
    <text evidence="9">Catalyzes the ATP-dependent transfer of a sulfur to tRNA to produce 4-thiouridine in position 8 of tRNAs, which functions as a near-UV photosensor. Also catalyzes the transfer of sulfur to the sulfur carrier protein ThiS, forming ThiS-thiocarboxylate. This is a step in the synthesis of thiazole, in the thiamine biosynthesis pathway. The sulfur is donated as persulfide by IscS.</text>
</comment>
<accession>A0A429G735</accession>
<dbReference type="GO" id="GO:0052837">
    <property type="term" value="P:thiazole biosynthetic process"/>
    <property type="evidence" value="ECO:0007669"/>
    <property type="project" value="TreeGrafter"/>
</dbReference>
<dbReference type="PANTHER" id="PTHR43209:SF1">
    <property type="entry name" value="TRNA SULFURTRANSFERASE"/>
    <property type="match status" value="1"/>
</dbReference>
<gene>
    <name evidence="9 11" type="primary">thiI</name>
    <name evidence="11" type="ORF">D9Q81_03035</name>
</gene>
<dbReference type="InterPro" id="IPR049962">
    <property type="entry name" value="THUMP_ThiI"/>
</dbReference>
<dbReference type="InterPro" id="IPR020536">
    <property type="entry name" value="ThiI_AANH"/>
</dbReference>
<dbReference type="Pfam" id="PF02926">
    <property type="entry name" value="THUMP"/>
    <property type="match status" value="1"/>
</dbReference>
<keyword evidence="7 9" id="KW-0694">RNA-binding</keyword>
<evidence type="ECO:0000256" key="4">
    <source>
        <dbReference type="ARBA" id="ARBA00022679"/>
    </source>
</evidence>
<comment type="similarity">
    <text evidence="9">Belongs to the ThiI family.</text>
</comment>
<dbReference type="Proteomes" id="UP000278149">
    <property type="component" value="Unassembled WGS sequence"/>
</dbReference>
<keyword evidence="2 9" id="KW-0963">Cytoplasm</keyword>
<evidence type="ECO:0000256" key="1">
    <source>
        <dbReference type="ARBA" id="ARBA00004496"/>
    </source>
</evidence>
<dbReference type="Gene3D" id="3.30.2130.30">
    <property type="match status" value="1"/>
</dbReference>
<feature type="binding site" evidence="9">
    <location>
        <position position="281"/>
    </location>
    <ligand>
        <name>ATP</name>
        <dbReference type="ChEBI" id="CHEBI:30616"/>
    </ligand>
</feature>
<comment type="catalytic activity">
    <reaction evidence="9">
        <text>[ThiS sulfur-carrier protein]-C-terminal Gly-Gly-AMP + S-sulfanyl-L-cysteinyl-[cysteine desulfurase] + AH2 = [ThiS sulfur-carrier protein]-C-terminal-Gly-aminoethanethioate + L-cysteinyl-[cysteine desulfurase] + A + AMP + 2 H(+)</text>
        <dbReference type="Rhea" id="RHEA:43340"/>
        <dbReference type="Rhea" id="RHEA-COMP:12157"/>
        <dbReference type="Rhea" id="RHEA-COMP:12158"/>
        <dbReference type="Rhea" id="RHEA-COMP:12910"/>
        <dbReference type="Rhea" id="RHEA-COMP:19908"/>
        <dbReference type="ChEBI" id="CHEBI:13193"/>
        <dbReference type="ChEBI" id="CHEBI:15378"/>
        <dbReference type="ChEBI" id="CHEBI:17499"/>
        <dbReference type="ChEBI" id="CHEBI:29950"/>
        <dbReference type="ChEBI" id="CHEBI:61963"/>
        <dbReference type="ChEBI" id="CHEBI:90618"/>
        <dbReference type="ChEBI" id="CHEBI:232372"/>
        <dbReference type="ChEBI" id="CHEBI:456215"/>
    </reaction>
</comment>
<keyword evidence="4 9" id="KW-0808">Transferase</keyword>
<dbReference type="SMART" id="SM00981">
    <property type="entry name" value="THUMP"/>
    <property type="match status" value="1"/>
</dbReference>
<evidence type="ECO:0000256" key="8">
    <source>
        <dbReference type="ARBA" id="ARBA00022977"/>
    </source>
</evidence>
<evidence type="ECO:0000256" key="9">
    <source>
        <dbReference type="HAMAP-Rule" id="MF_00021"/>
    </source>
</evidence>
<dbReference type="PROSITE" id="PS51165">
    <property type="entry name" value="THUMP"/>
    <property type="match status" value="1"/>
</dbReference>
<evidence type="ECO:0000256" key="6">
    <source>
        <dbReference type="ARBA" id="ARBA00022840"/>
    </source>
</evidence>
<organism evidence="11 12">
    <name type="scientific">Candidatus Korarchaeum cryptofilum</name>
    <dbReference type="NCBI Taxonomy" id="498846"/>
    <lineage>
        <taxon>Archaea</taxon>
        <taxon>Thermoproteota</taxon>
        <taxon>Candidatus Korarchaeia</taxon>
        <taxon>Candidatus Korarchaeales</taxon>
        <taxon>Candidatus Korarchaeaceae</taxon>
        <taxon>Candidatus Korarchaeum</taxon>
    </lineage>
</organism>
<dbReference type="RefSeq" id="WP_125741180.1">
    <property type="nucleotide sequence ID" value="NZ_RCOR01000018.1"/>
</dbReference>
<dbReference type="GO" id="GO:0005829">
    <property type="term" value="C:cytosol"/>
    <property type="evidence" value="ECO:0007669"/>
    <property type="project" value="TreeGrafter"/>
</dbReference>
<evidence type="ECO:0000256" key="2">
    <source>
        <dbReference type="ARBA" id="ARBA00022490"/>
    </source>
</evidence>
<comment type="catalytic activity">
    <reaction evidence="9">
        <text>[ThiI sulfur-carrier protein]-S-sulfanyl-L-cysteine + a uridine in tRNA + 2 reduced [2Fe-2S]-[ferredoxin] + ATP + H(+) = [ThiI sulfur-carrier protein]-L-cysteine + a 4-thiouridine in tRNA + 2 oxidized [2Fe-2S]-[ferredoxin] + AMP + diphosphate</text>
        <dbReference type="Rhea" id="RHEA:24176"/>
        <dbReference type="Rhea" id="RHEA-COMP:10000"/>
        <dbReference type="Rhea" id="RHEA-COMP:10001"/>
        <dbReference type="Rhea" id="RHEA-COMP:13337"/>
        <dbReference type="Rhea" id="RHEA-COMP:13338"/>
        <dbReference type="Rhea" id="RHEA-COMP:13339"/>
        <dbReference type="Rhea" id="RHEA-COMP:13340"/>
        <dbReference type="ChEBI" id="CHEBI:15378"/>
        <dbReference type="ChEBI" id="CHEBI:29950"/>
        <dbReference type="ChEBI" id="CHEBI:30616"/>
        <dbReference type="ChEBI" id="CHEBI:33019"/>
        <dbReference type="ChEBI" id="CHEBI:33737"/>
        <dbReference type="ChEBI" id="CHEBI:33738"/>
        <dbReference type="ChEBI" id="CHEBI:61963"/>
        <dbReference type="ChEBI" id="CHEBI:65315"/>
        <dbReference type="ChEBI" id="CHEBI:136798"/>
        <dbReference type="ChEBI" id="CHEBI:456215"/>
        <dbReference type="EC" id="2.8.1.4"/>
    </reaction>
</comment>
<dbReference type="HAMAP" id="MF_00021">
    <property type="entry name" value="ThiI"/>
    <property type="match status" value="1"/>
</dbReference>
<dbReference type="AlphaFoldDB" id="A0A429G735"/>
<comment type="pathway">
    <text evidence="9">Cofactor biosynthesis; thiamine diphosphate biosynthesis.</text>
</comment>
<dbReference type="CDD" id="cd01712">
    <property type="entry name" value="PPase_ThiI"/>
    <property type="match status" value="1"/>
</dbReference>
<name>A0A429G735_9CREN</name>
<dbReference type="GO" id="GO:0009228">
    <property type="term" value="P:thiamine biosynthetic process"/>
    <property type="evidence" value="ECO:0007669"/>
    <property type="project" value="UniProtKB-KW"/>
</dbReference>
<evidence type="ECO:0000256" key="3">
    <source>
        <dbReference type="ARBA" id="ARBA00022555"/>
    </source>
</evidence>
<dbReference type="InterPro" id="IPR004114">
    <property type="entry name" value="THUMP_dom"/>
</dbReference>
<dbReference type="GO" id="GO:0004810">
    <property type="term" value="F:CCA tRNA nucleotidyltransferase activity"/>
    <property type="evidence" value="ECO:0007669"/>
    <property type="project" value="InterPro"/>
</dbReference>
<dbReference type="NCBIfam" id="TIGR00342">
    <property type="entry name" value="tRNA uracil 4-sulfurtransferase ThiI"/>
    <property type="match status" value="1"/>
</dbReference>
<dbReference type="FunFam" id="3.40.50.620:FF:000053">
    <property type="entry name" value="Probable tRNA sulfurtransferase"/>
    <property type="match status" value="1"/>
</dbReference>
<dbReference type="SUPFAM" id="SSF52402">
    <property type="entry name" value="Adenine nucleotide alpha hydrolases-like"/>
    <property type="match status" value="1"/>
</dbReference>
<feature type="domain" description="THUMP" evidence="10">
    <location>
        <begin position="61"/>
        <end position="162"/>
    </location>
</feature>
<dbReference type="SUPFAM" id="SSF143437">
    <property type="entry name" value="THUMP domain-like"/>
    <property type="match status" value="1"/>
</dbReference>
<dbReference type="CDD" id="cd11716">
    <property type="entry name" value="THUMP_ThiI"/>
    <property type="match status" value="1"/>
</dbReference>
<comment type="subcellular location">
    <subcellularLocation>
        <location evidence="1 9">Cytoplasm</location>
    </subcellularLocation>
</comment>
<dbReference type="InterPro" id="IPR050102">
    <property type="entry name" value="tRNA_sulfurtransferase_ThiI"/>
</dbReference>
<sequence>MREFNALIIRYSEIGLKSSSIRSYMERALQRNLEETYRNEGVNFLKVIKRAARLIAYTKDPKVREVTKLVLGISSYSPSLETDADLNSIANAAELVAEWGEGSFAIRVQRVTKEFPMTSLDLAKEIGAKVKESTGRSVNLDHPDQEIHIELIGGYAYVSDEKIRGYGGLPVGTQGKVLALISGGIDSPVAAWLLMRRGAQIIPLHFRKSSAEEETFIKIVNVLRRYSYGVKMEPMILEHGEFLSEISREAREWTCLLCKRRMLLTANRIAKEIGAHGIVTGDSLGQVASQTLANLEVESRCLEKPVFRPLIGMDKEDIVKIAKEIGTYDISISYKESCPFAPKRPKTLANWRNFLKVAEKIGRKEIISGCNGA</sequence>
<dbReference type="InterPro" id="IPR014729">
    <property type="entry name" value="Rossmann-like_a/b/a_fold"/>
</dbReference>
<dbReference type="InterPro" id="IPR003720">
    <property type="entry name" value="tRNA_STrfase"/>
</dbReference>
<dbReference type="GO" id="GO:0000049">
    <property type="term" value="F:tRNA binding"/>
    <property type="evidence" value="ECO:0007669"/>
    <property type="project" value="UniProtKB-UniRule"/>
</dbReference>
<dbReference type="InterPro" id="IPR049961">
    <property type="entry name" value="ThiI_N"/>
</dbReference>
<keyword evidence="3 9" id="KW-0820">tRNA-binding</keyword>
<evidence type="ECO:0000256" key="7">
    <source>
        <dbReference type="ARBA" id="ARBA00022884"/>
    </source>
</evidence>
<reference evidence="11 12" key="1">
    <citation type="submission" date="2018-10" db="EMBL/GenBank/DDBJ databases">
        <title>Co-occurring genomic capacity for anaerobic methane metabolism and dissimilatory sulfite reduction discovered in the Korarchaeota.</title>
        <authorList>
            <person name="Mckay L.J."/>
            <person name="Dlakic M."/>
            <person name="Fields M.W."/>
            <person name="Delmont T.O."/>
            <person name="Eren A.M."/>
            <person name="Jay Z.J."/>
            <person name="Klingelsmith K.B."/>
            <person name="Rusch D.B."/>
            <person name="Inskeep W.P."/>
        </authorList>
    </citation>
    <scope>NUCLEOTIDE SEQUENCE [LARGE SCALE GENOMIC DNA]</scope>
    <source>
        <strain evidence="11 12">WS</strain>
    </source>
</reference>
<feature type="binding site" evidence="9">
    <location>
        <position position="259"/>
    </location>
    <ligand>
        <name>ATP</name>
        <dbReference type="ChEBI" id="CHEBI:30616"/>
    </ligand>
</feature>
<dbReference type="GO" id="GO:0009229">
    <property type="term" value="P:thiamine diphosphate biosynthetic process"/>
    <property type="evidence" value="ECO:0007669"/>
    <property type="project" value="UniProtKB-UniRule"/>
</dbReference>
<dbReference type="InterPro" id="IPR054173">
    <property type="entry name" value="ThiI_fer"/>
</dbReference>
<evidence type="ECO:0000313" key="12">
    <source>
        <dbReference type="Proteomes" id="UP000278149"/>
    </source>
</evidence>
<dbReference type="EC" id="2.8.1.4" evidence="9"/>
<evidence type="ECO:0000256" key="5">
    <source>
        <dbReference type="ARBA" id="ARBA00022741"/>
    </source>
</evidence>
<dbReference type="UniPathway" id="UPA00060"/>
<dbReference type="Pfam" id="PF02568">
    <property type="entry name" value="ThiI"/>
    <property type="match status" value="1"/>
</dbReference>
<dbReference type="GO" id="GO:0140741">
    <property type="term" value="F:tRNA-uracil-4 sulfurtransferase activity"/>
    <property type="evidence" value="ECO:0007669"/>
    <property type="project" value="UniProtKB-EC"/>
</dbReference>
<dbReference type="GO" id="GO:0005524">
    <property type="term" value="F:ATP binding"/>
    <property type="evidence" value="ECO:0007669"/>
    <property type="project" value="UniProtKB-UniRule"/>
</dbReference>
<keyword evidence="5 9" id="KW-0547">Nucleotide-binding</keyword>
<dbReference type="EMBL" id="RCOR01000018">
    <property type="protein sequence ID" value="RSN69593.1"/>
    <property type="molecule type" value="Genomic_DNA"/>
</dbReference>
<feature type="binding site" evidence="9">
    <location>
        <begin position="205"/>
        <end position="206"/>
    </location>
    <ligand>
        <name>ATP</name>
        <dbReference type="ChEBI" id="CHEBI:30616"/>
    </ligand>
</feature>
<dbReference type="PANTHER" id="PTHR43209">
    <property type="entry name" value="TRNA SULFURTRANSFERASE"/>
    <property type="match status" value="1"/>
</dbReference>
<evidence type="ECO:0000313" key="11">
    <source>
        <dbReference type="EMBL" id="RSN69593.1"/>
    </source>
</evidence>
<proteinExistence type="inferred from homology"/>
<keyword evidence="8 9" id="KW-0784">Thiamine biosynthesis</keyword>
<comment type="caution">
    <text evidence="11">The sequence shown here is derived from an EMBL/GenBank/DDBJ whole genome shotgun (WGS) entry which is preliminary data.</text>
</comment>